<evidence type="ECO:0000313" key="1">
    <source>
        <dbReference type="EMBL" id="KAJ4463756.1"/>
    </source>
</evidence>
<gene>
    <name evidence="1" type="ORF">C8J55DRAFT_494230</name>
</gene>
<evidence type="ECO:0000313" key="2">
    <source>
        <dbReference type="Proteomes" id="UP001150238"/>
    </source>
</evidence>
<reference evidence="1" key="1">
    <citation type="submission" date="2022-08" db="EMBL/GenBank/DDBJ databases">
        <authorList>
            <consortium name="DOE Joint Genome Institute"/>
            <person name="Min B."/>
            <person name="Riley R."/>
            <person name="Sierra-Patev S."/>
            <person name="Naranjo-Ortiz M."/>
            <person name="Looney B."/>
            <person name="Konkel Z."/>
            <person name="Slot J.C."/>
            <person name="Sakamoto Y."/>
            <person name="Steenwyk J.L."/>
            <person name="Rokas A."/>
            <person name="Carro J."/>
            <person name="Camarero S."/>
            <person name="Ferreira P."/>
            <person name="Molpeceres G."/>
            <person name="Ruiz-Duenas F.J."/>
            <person name="Serrano A."/>
            <person name="Henrissat B."/>
            <person name="Drula E."/>
            <person name="Hughes K.W."/>
            <person name="Mata J.L."/>
            <person name="Ishikawa N.K."/>
            <person name="Vargas-Isla R."/>
            <person name="Ushijima S."/>
            <person name="Smith C.A."/>
            <person name="Ahrendt S."/>
            <person name="Andreopoulos W."/>
            <person name="He G."/>
            <person name="Labutti K."/>
            <person name="Lipzen A."/>
            <person name="Ng V."/>
            <person name="Sandor L."/>
            <person name="Barry K."/>
            <person name="Martinez A.T."/>
            <person name="Xiao Y."/>
            <person name="Gibbons J.G."/>
            <person name="Terashima K."/>
            <person name="Hibbett D.S."/>
            <person name="Grigoriev I.V."/>
        </authorList>
    </citation>
    <scope>NUCLEOTIDE SEQUENCE</scope>
    <source>
        <strain evidence="1">Sp2 HRB7682 ss15</strain>
    </source>
</reference>
<name>A0A9W8ZQY0_9AGAR</name>
<sequence length="206" mass="22561">MYSSLSPQSDPIVDFTAVFKNNLFKGKVLLSTGGAGSLAERQSSRLCGMEGKQSLSDEMATVDNKLRMKSVKLREVTASPRRPTYKRLKGAVERAVETFGRIDFVIWLAPATPTKACTEPRFVMLMGAAANSLSTISGLSENALKTVMEIDTPHFLTCEFPEGQYRPYLQLKKTCTVSAAAFLSPDPYISIDCVCSECSELLTLIL</sequence>
<reference evidence="1" key="2">
    <citation type="journal article" date="2023" name="Proc. Natl. Acad. Sci. U.S.A.">
        <title>A global phylogenomic analysis of the shiitake genus Lentinula.</title>
        <authorList>
            <person name="Sierra-Patev S."/>
            <person name="Min B."/>
            <person name="Naranjo-Ortiz M."/>
            <person name="Looney B."/>
            <person name="Konkel Z."/>
            <person name="Slot J.C."/>
            <person name="Sakamoto Y."/>
            <person name="Steenwyk J.L."/>
            <person name="Rokas A."/>
            <person name="Carro J."/>
            <person name="Camarero S."/>
            <person name="Ferreira P."/>
            <person name="Molpeceres G."/>
            <person name="Ruiz-Duenas F.J."/>
            <person name="Serrano A."/>
            <person name="Henrissat B."/>
            <person name="Drula E."/>
            <person name="Hughes K.W."/>
            <person name="Mata J.L."/>
            <person name="Ishikawa N.K."/>
            <person name="Vargas-Isla R."/>
            <person name="Ushijima S."/>
            <person name="Smith C.A."/>
            <person name="Donoghue J."/>
            <person name="Ahrendt S."/>
            <person name="Andreopoulos W."/>
            <person name="He G."/>
            <person name="LaButti K."/>
            <person name="Lipzen A."/>
            <person name="Ng V."/>
            <person name="Riley R."/>
            <person name="Sandor L."/>
            <person name="Barry K."/>
            <person name="Martinez A.T."/>
            <person name="Xiao Y."/>
            <person name="Gibbons J.G."/>
            <person name="Terashima K."/>
            <person name="Grigoriev I.V."/>
            <person name="Hibbett D."/>
        </authorList>
    </citation>
    <scope>NUCLEOTIDE SEQUENCE</scope>
    <source>
        <strain evidence="1">Sp2 HRB7682 ss15</strain>
    </source>
</reference>
<organism evidence="1 2">
    <name type="scientific">Lentinula lateritia</name>
    <dbReference type="NCBI Taxonomy" id="40482"/>
    <lineage>
        <taxon>Eukaryota</taxon>
        <taxon>Fungi</taxon>
        <taxon>Dikarya</taxon>
        <taxon>Basidiomycota</taxon>
        <taxon>Agaricomycotina</taxon>
        <taxon>Agaricomycetes</taxon>
        <taxon>Agaricomycetidae</taxon>
        <taxon>Agaricales</taxon>
        <taxon>Marasmiineae</taxon>
        <taxon>Omphalotaceae</taxon>
        <taxon>Lentinula</taxon>
    </lineage>
</organism>
<dbReference type="EMBL" id="JANVFS010000067">
    <property type="protein sequence ID" value="KAJ4463756.1"/>
    <property type="molecule type" value="Genomic_DNA"/>
</dbReference>
<comment type="caution">
    <text evidence="1">The sequence shown here is derived from an EMBL/GenBank/DDBJ whole genome shotgun (WGS) entry which is preliminary data.</text>
</comment>
<dbReference type="AlphaFoldDB" id="A0A9W8ZQY0"/>
<protein>
    <submittedName>
        <fullName evidence="1">Uncharacterized protein</fullName>
    </submittedName>
</protein>
<accession>A0A9W8ZQY0</accession>
<dbReference type="Proteomes" id="UP001150238">
    <property type="component" value="Unassembled WGS sequence"/>
</dbReference>
<proteinExistence type="predicted"/>